<dbReference type="GO" id="GO:0005737">
    <property type="term" value="C:cytoplasm"/>
    <property type="evidence" value="ECO:0007669"/>
    <property type="project" value="TreeGrafter"/>
</dbReference>
<keyword evidence="4" id="KW-1185">Reference proteome</keyword>
<dbReference type="EMBL" id="KQ087236">
    <property type="protein sequence ID" value="KLT40352.1"/>
    <property type="molecule type" value="Genomic_DNA"/>
</dbReference>
<reference evidence="3 4" key="1">
    <citation type="submission" date="2015-03" db="EMBL/GenBank/DDBJ databases">
        <title>Genomics and transcriptomics of the oil-accumulating basidiomycete yeast T. oleaginosus allow insights into substrate utilization and the diverse evolutionary trajectories of mating systems in fungi.</title>
        <authorList>
            <consortium name="DOE Joint Genome Institute"/>
            <person name="Kourist R."/>
            <person name="Kracht O."/>
            <person name="Bracharz F."/>
            <person name="Lipzen A."/>
            <person name="Nolan M."/>
            <person name="Ohm R."/>
            <person name="Grigoriev I."/>
            <person name="Sun S."/>
            <person name="Heitman J."/>
            <person name="Bruck T."/>
            <person name="Nowrousian M."/>
        </authorList>
    </citation>
    <scope>NUCLEOTIDE SEQUENCE [LARGE SCALE GENOMIC DNA]</scope>
    <source>
        <strain evidence="3 4">IBC0246</strain>
    </source>
</reference>
<dbReference type="PANTHER" id="PTHR43625">
    <property type="entry name" value="AFLATOXIN B1 ALDEHYDE REDUCTASE"/>
    <property type="match status" value="1"/>
</dbReference>
<dbReference type="Proteomes" id="UP000053611">
    <property type="component" value="Unassembled WGS sequence"/>
</dbReference>
<dbReference type="AlphaFoldDB" id="A0A0J0XH40"/>
<gene>
    <name evidence="3" type="ORF">CC85DRAFT_287572</name>
</gene>
<dbReference type="Gene3D" id="3.20.20.100">
    <property type="entry name" value="NADP-dependent oxidoreductase domain"/>
    <property type="match status" value="1"/>
</dbReference>
<dbReference type="GeneID" id="28984544"/>
<dbReference type="InterPro" id="IPR036812">
    <property type="entry name" value="NAD(P)_OxRdtase_dom_sf"/>
</dbReference>
<organism evidence="3 4">
    <name type="scientific">Cutaneotrichosporon oleaginosum</name>
    <dbReference type="NCBI Taxonomy" id="879819"/>
    <lineage>
        <taxon>Eukaryota</taxon>
        <taxon>Fungi</taxon>
        <taxon>Dikarya</taxon>
        <taxon>Basidiomycota</taxon>
        <taxon>Agaricomycotina</taxon>
        <taxon>Tremellomycetes</taxon>
        <taxon>Trichosporonales</taxon>
        <taxon>Trichosporonaceae</taxon>
        <taxon>Cutaneotrichosporon</taxon>
    </lineage>
</organism>
<evidence type="ECO:0000256" key="1">
    <source>
        <dbReference type="ARBA" id="ARBA00023002"/>
    </source>
</evidence>
<protein>
    <submittedName>
        <fullName evidence="3">Aldo/keto reductase</fullName>
    </submittedName>
</protein>
<name>A0A0J0XH40_9TREE</name>
<evidence type="ECO:0000259" key="2">
    <source>
        <dbReference type="Pfam" id="PF00248"/>
    </source>
</evidence>
<dbReference type="PANTHER" id="PTHR43625:SF7">
    <property type="entry name" value="REDUCTASE (YAKC), PUTATIVE (AFU_ORTHOLOGUE AFUA_8G01560)-RELATED"/>
    <property type="match status" value="1"/>
</dbReference>
<dbReference type="InterPro" id="IPR050791">
    <property type="entry name" value="Aldo-Keto_reductase"/>
</dbReference>
<evidence type="ECO:0000313" key="4">
    <source>
        <dbReference type="Proteomes" id="UP000053611"/>
    </source>
</evidence>
<proteinExistence type="predicted"/>
<accession>A0A0J0XH40</accession>
<keyword evidence="1" id="KW-0560">Oxidoreductase</keyword>
<dbReference type="SUPFAM" id="SSF51430">
    <property type="entry name" value="NAD(P)-linked oxidoreductase"/>
    <property type="match status" value="1"/>
</dbReference>
<dbReference type="STRING" id="879819.A0A0J0XH40"/>
<sequence>MPKTLAFQDIQVPVPGFGAMGLSQGYGPADDAVSLKTLARALELGCTFWDTAVVYGKGHNEKLIGQFIKENGCRDRLFIASKCGFDITPKPTQGDLPFQMTVTNKPDHIAQYIEDTRERLGSYPDLYYLHRIDPDTPLEESIAALQKLKTQGKTKYIGLSECNADTLRKACKIAHIDALQIEYSPWFTDHEQSGLISTARELGVTIIAYSPLGKGVLTGAVRSPADFKEGDVRASIPRFDKEHLPANLKLVDAFVRLAEKKGCTPAQLALAWVIAQGAIPIPGTKTGARVEENFGARDVELTREEEREIRDLVEDAKPAGARYSDFHMSLVGR</sequence>
<dbReference type="GO" id="GO:0016491">
    <property type="term" value="F:oxidoreductase activity"/>
    <property type="evidence" value="ECO:0007669"/>
    <property type="project" value="UniProtKB-KW"/>
</dbReference>
<dbReference type="InterPro" id="IPR023210">
    <property type="entry name" value="NADP_OxRdtase_dom"/>
</dbReference>
<dbReference type="OrthoDB" id="37537at2759"/>
<dbReference type="RefSeq" id="XP_018276843.1">
    <property type="nucleotide sequence ID" value="XM_018423941.1"/>
</dbReference>
<dbReference type="Pfam" id="PF00248">
    <property type="entry name" value="Aldo_ket_red"/>
    <property type="match status" value="1"/>
</dbReference>
<evidence type="ECO:0000313" key="3">
    <source>
        <dbReference type="EMBL" id="KLT40352.1"/>
    </source>
</evidence>
<feature type="domain" description="NADP-dependent oxidoreductase" evidence="2">
    <location>
        <begin position="16"/>
        <end position="313"/>
    </location>
</feature>